<accession>A0A8D8DK01</accession>
<sequence>MCRCSWRGRSIRGHRSMRSAKRSTDQFRSSSCGTPLSDWSAPTRTRSSTHCPTPTTKSWASVSSKSTERWPKDSPGTPKSIRRSPSLSTTCWTRSGIRTSRSTCTGSR</sequence>
<evidence type="ECO:0000256" key="1">
    <source>
        <dbReference type="SAM" id="MobiDB-lite"/>
    </source>
</evidence>
<feature type="compositionally biased region" description="Polar residues" evidence="1">
    <location>
        <begin position="83"/>
        <end position="92"/>
    </location>
</feature>
<reference evidence="2" key="1">
    <citation type="submission" date="2021-05" db="EMBL/GenBank/DDBJ databases">
        <authorList>
            <person name="Alioto T."/>
            <person name="Alioto T."/>
            <person name="Gomez Garrido J."/>
        </authorList>
    </citation>
    <scope>NUCLEOTIDE SEQUENCE</scope>
</reference>
<proteinExistence type="predicted"/>
<dbReference type="EMBL" id="HBUE01266465">
    <property type="protein sequence ID" value="CAG6561583.1"/>
    <property type="molecule type" value="Transcribed_RNA"/>
</dbReference>
<protein>
    <submittedName>
        <fullName evidence="2">(northern house mosquito) hypothetical protein</fullName>
    </submittedName>
</protein>
<dbReference type="EMBL" id="HBUE01161274">
    <property type="protein sequence ID" value="CAG6510179.1"/>
    <property type="molecule type" value="Transcribed_RNA"/>
</dbReference>
<organism evidence="2">
    <name type="scientific">Culex pipiens</name>
    <name type="common">House mosquito</name>
    <dbReference type="NCBI Taxonomy" id="7175"/>
    <lineage>
        <taxon>Eukaryota</taxon>
        <taxon>Metazoa</taxon>
        <taxon>Ecdysozoa</taxon>
        <taxon>Arthropoda</taxon>
        <taxon>Hexapoda</taxon>
        <taxon>Insecta</taxon>
        <taxon>Pterygota</taxon>
        <taxon>Neoptera</taxon>
        <taxon>Endopterygota</taxon>
        <taxon>Diptera</taxon>
        <taxon>Nematocera</taxon>
        <taxon>Culicoidea</taxon>
        <taxon>Culicidae</taxon>
        <taxon>Culicinae</taxon>
        <taxon>Culicini</taxon>
        <taxon>Culex</taxon>
        <taxon>Culex</taxon>
    </lineage>
</organism>
<dbReference type="EMBL" id="HBUE01161271">
    <property type="protein sequence ID" value="CAG6510175.1"/>
    <property type="molecule type" value="Transcribed_RNA"/>
</dbReference>
<name>A0A8D8DK01_CULPI</name>
<feature type="region of interest" description="Disordered" evidence="1">
    <location>
        <begin position="1"/>
        <end position="92"/>
    </location>
</feature>
<feature type="compositionally biased region" description="Polar residues" evidence="1">
    <location>
        <begin position="40"/>
        <end position="65"/>
    </location>
</feature>
<dbReference type="EMBL" id="HBUE01266462">
    <property type="protein sequence ID" value="CAG6561579.1"/>
    <property type="molecule type" value="Transcribed_RNA"/>
</dbReference>
<evidence type="ECO:0000313" key="2">
    <source>
        <dbReference type="EMBL" id="CAG6510175.1"/>
    </source>
</evidence>
<dbReference type="AlphaFoldDB" id="A0A8D8DK01"/>
<feature type="compositionally biased region" description="Basic residues" evidence="1">
    <location>
        <begin position="9"/>
        <end position="21"/>
    </location>
</feature>